<dbReference type="SMART" id="SM00708">
    <property type="entry name" value="PhBP"/>
    <property type="match status" value="1"/>
</dbReference>
<keyword evidence="3" id="KW-0964">Secreted</keyword>
<dbReference type="InterPro" id="IPR006170">
    <property type="entry name" value="PBP/GOBP"/>
</dbReference>
<dbReference type="PANTHER" id="PTHR21364:SF2">
    <property type="entry name" value="GENERAL ODORANT-BINDING PROTEIN 19A"/>
    <property type="match status" value="1"/>
</dbReference>
<dbReference type="CDD" id="cd23992">
    <property type="entry name" value="PBP_GOBP"/>
    <property type="match status" value="1"/>
</dbReference>
<comment type="similarity">
    <text evidence="2">Belongs to the PBP/GOBP family.</text>
</comment>
<dbReference type="Gene3D" id="1.10.238.20">
    <property type="entry name" value="Pheromone/general odorant binding protein domain"/>
    <property type="match status" value="1"/>
</dbReference>
<dbReference type="SMR" id="A0A3S9LWE9"/>
<dbReference type="CTD" id="100162042"/>
<comment type="subcellular location">
    <subcellularLocation>
        <location evidence="1">Secreted</location>
    </subcellularLocation>
</comment>
<sequence length="142" mass="15966">MENFIVKYIFFGILLQAVFITAKLPDFITPDMVAMVADDKAKCMGLHGTTEALIDQVNEGTIVNDRAITCYMHCLFETFGVIDEDGELEVEMLVGMFPESIQDAGRELFNKCASQTGSDDCDKVFNIAKCVQQTRPDMWFMI</sequence>
<dbReference type="Pfam" id="PF01395">
    <property type="entry name" value="PBP_GOBP"/>
    <property type="match status" value="1"/>
</dbReference>
<dbReference type="OrthoDB" id="5978988at2759"/>
<dbReference type="PANTHER" id="PTHR21364">
    <property type="entry name" value="GENERAL ODORANT-BINDING PROTEIN 19A"/>
    <property type="match status" value="1"/>
</dbReference>
<name>A0A3S9LWE9_APHGI</name>
<evidence type="ECO:0000256" key="2">
    <source>
        <dbReference type="ARBA" id="ARBA00008098"/>
    </source>
</evidence>
<dbReference type="SUPFAM" id="SSF47565">
    <property type="entry name" value="Insect pheromone/odorant-binding proteins"/>
    <property type="match status" value="1"/>
</dbReference>
<proteinExistence type="evidence at transcript level"/>
<protein>
    <submittedName>
        <fullName evidence="4">Odorant-binding protein</fullName>
    </submittedName>
</protein>
<dbReference type="GO" id="GO:0007608">
    <property type="term" value="P:sensory perception of smell"/>
    <property type="evidence" value="ECO:0007669"/>
    <property type="project" value="UniProtKB-ARBA"/>
</dbReference>
<dbReference type="KEGG" id="agif:122851715"/>
<organism evidence="4">
    <name type="scientific">Aphidius gifuensis</name>
    <name type="common">Parasitoid wasp</name>
    <dbReference type="NCBI Taxonomy" id="684658"/>
    <lineage>
        <taxon>Eukaryota</taxon>
        <taxon>Metazoa</taxon>
        <taxon>Ecdysozoa</taxon>
        <taxon>Arthropoda</taxon>
        <taxon>Hexapoda</taxon>
        <taxon>Insecta</taxon>
        <taxon>Pterygota</taxon>
        <taxon>Neoptera</taxon>
        <taxon>Endopterygota</taxon>
        <taxon>Hymenoptera</taxon>
        <taxon>Apocrita</taxon>
        <taxon>Ichneumonoidea</taxon>
        <taxon>Braconidae</taxon>
        <taxon>Aphidiinae</taxon>
        <taxon>Aphidius</taxon>
    </lineage>
</organism>
<evidence type="ECO:0000313" key="4">
    <source>
        <dbReference type="EMBL" id="AZQ25006.1"/>
    </source>
</evidence>
<dbReference type="InterPro" id="IPR036728">
    <property type="entry name" value="PBP_GOBP_sf"/>
</dbReference>
<evidence type="ECO:0000256" key="1">
    <source>
        <dbReference type="ARBA" id="ARBA00004613"/>
    </source>
</evidence>
<dbReference type="AlphaFoldDB" id="A0A3S9LWE9"/>
<reference evidence="4" key="1">
    <citation type="journal article" date="2018" name="Front. Physiol.">
        <title>Differential Expression Analysis of Olfactory Genes Based on a Combination of Sequencing Platforms and Behavioral Investigations in Aphidius gifuensis.</title>
        <authorList>
            <person name="Fan J."/>
            <person name="Zhang Q."/>
            <person name="Xu Q."/>
            <person name="Xue W."/>
            <person name="Han Z."/>
            <person name="Sun J."/>
            <person name="Chen J."/>
        </authorList>
    </citation>
    <scope>NUCLEOTIDE SEQUENCE</scope>
</reference>
<dbReference type="RefSeq" id="XP_044007065.1">
    <property type="nucleotide sequence ID" value="XM_044151130.1"/>
</dbReference>
<dbReference type="GO" id="GO:0005576">
    <property type="term" value="C:extracellular region"/>
    <property type="evidence" value="ECO:0007669"/>
    <property type="project" value="UniProtKB-SubCell"/>
</dbReference>
<dbReference type="GeneID" id="122851715"/>
<dbReference type="FunFam" id="1.10.238.20:FF:000001">
    <property type="entry name" value="General odorant-binding protein lush"/>
    <property type="match status" value="1"/>
</dbReference>
<dbReference type="GO" id="GO:0005549">
    <property type="term" value="F:odorant binding"/>
    <property type="evidence" value="ECO:0007669"/>
    <property type="project" value="InterPro"/>
</dbReference>
<accession>A0A3S9LWE9</accession>
<evidence type="ECO:0000256" key="3">
    <source>
        <dbReference type="ARBA" id="ARBA00022525"/>
    </source>
</evidence>
<dbReference type="EMBL" id="MK049065">
    <property type="protein sequence ID" value="AZQ25006.1"/>
    <property type="molecule type" value="mRNA"/>
</dbReference>